<dbReference type="InterPro" id="IPR013083">
    <property type="entry name" value="Znf_RING/FYVE/PHD"/>
</dbReference>
<dbReference type="ExpressionAtlas" id="A0A2K3NQ86">
    <property type="expression patterns" value="baseline"/>
</dbReference>
<gene>
    <name evidence="6" type="ORF">L195_g001639</name>
</gene>
<reference evidence="6 7" key="2">
    <citation type="journal article" date="2017" name="Front. Plant Sci.">
        <title>Gene Classification and Mining of Molecular Markers Useful in Red Clover (Trifolium pratense) Breeding.</title>
        <authorList>
            <person name="Istvanek J."/>
            <person name="Dluhosova J."/>
            <person name="Dluhos P."/>
            <person name="Patkova L."/>
            <person name="Nedelnik J."/>
            <person name="Repkova J."/>
        </authorList>
    </citation>
    <scope>NUCLEOTIDE SEQUENCE [LARGE SCALE GENOMIC DNA]</scope>
    <source>
        <strain evidence="7">cv. Tatra</strain>
        <tissue evidence="6">Young leaves</tissue>
    </source>
</reference>
<dbReference type="InterPro" id="IPR001841">
    <property type="entry name" value="Znf_RING"/>
</dbReference>
<evidence type="ECO:0000313" key="7">
    <source>
        <dbReference type="Proteomes" id="UP000236291"/>
    </source>
</evidence>
<evidence type="ECO:0000256" key="2">
    <source>
        <dbReference type="ARBA" id="ARBA00022729"/>
    </source>
</evidence>
<evidence type="ECO:0000256" key="1">
    <source>
        <dbReference type="ARBA" id="ARBA00004167"/>
    </source>
</evidence>
<dbReference type="GO" id="GO:0008270">
    <property type="term" value="F:zinc ion binding"/>
    <property type="evidence" value="ECO:0007669"/>
    <property type="project" value="UniProtKB-KW"/>
</dbReference>
<comment type="subcellular location">
    <subcellularLocation>
        <location evidence="1">Membrane</location>
        <topology evidence="1">Single-pass membrane protein</topology>
    </subcellularLocation>
</comment>
<dbReference type="CDD" id="cd16461">
    <property type="entry name" value="RING-H2_EL5-like"/>
    <property type="match status" value="1"/>
</dbReference>
<dbReference type="GO" id="GO:0061458">
    <property type="term" value="P:reproductive system development"/>
    <property type="evidence" value="ECO:0007669"/>
    <property type="project" value="TreeGrafter"/>
</dbReference>
<organism evidence="6 7">
    <name type="scientific">Trifolium pratense</name>
    <name type="common">Red clover</name>
    <dbReference type="NCBI Taxonomy" id="57577"/>
    <lineage>
        <taxon>Eukaryota</taxon>
        <taxon>Viridiplantae</taxon>
        <taxon>Streptophyta</taxon>
        <taxon>Embryophyta</taxon>
        <taxon>Tracheophyta</taxon>
        <taxon>Spermatophyta</taxon>
        <taxon>Magnoliopsida</taxon>
        <taxon>eudicotyledons</taxon>
        <taxon>Gunneridae</taxon>
        <taxon>Pentapetalae</taxon>
        <taxon>rosids</taxon>
        <taxon>fabids</taxon>
        <taxon>Fabales</taxon>
        <taxon>Fabaceae</taxon>
        <taxon>Papilionoideae</taxon>
        <taxon>50 kb inversion clade</taxon>
        <taxon>NPAAA clade</taxon>
        <taxon>Hologalegina</taxon>
        <taxon>IRL clade</taxon>
        <taxon>Trifolieae</taxon>
        <taxon>Trifolium</taxon>
    </lineage>
</organism>
<dbReference type="GO" id="GO:0005634">
    <property type="term" value="C:nucleus"/>
    <property type="evidence" value="ECO:0007669"/>
    <property type="project" value="TreeGrafter"/>
</dbReference>
<keyword evidence="3" id="KW-0862">Zinc</keyword>
<dbReference type="SUPFAM" id="SSF57850">
    <property type="entry name" value="RING/U-box"/>
    <property type="match status" value="1"/>
</dbReference>
<dbReference type="PANTHER" id="PTHR47149">
    <property type="entry name" value="F-BOX PROTEIN RMF"/>
    <property type="match status" value="1"/>
</dbReference>
<dbReference type="PANTHER" id="PTHR47149:SF1">
    <property type="entry name" value="F-BOX PROTEIN RMF"/>
    <property type="match status" value="1"/>
</dbReference>
<keyword evidence="4" id="KW-1133">Transmembrane helix</keyword>
<keyword evidence="3" id="KW-0863">Zinc-finger</keyword>
<name>A0A2K3NQ86_TRIPR</name>
<sequence length="578" mass="65134">MLAATNRWFRRTIMDDAIWKFVCLRDLQVPSPPPVAFKWSKLYTSAFDGSHSFKFRQQEKHIVSLLTERLTFPEELKKEESLEEMLQSHGCCFLDNIKPGIWIADLQLVRCPVCELNTCDGTMQTLDARHIELFLCEGYQNGSWEYEVVGSHDVKKRADGATGSIFDIKHLQSSSTAAVFDYKSWIGKHNDWQPKAMIAFHAVAVNTNLQENEGLHVKYQAMREGPDGKIRNLRSNGHLEGEQSPYCGYPGFNLICSNQRKSSVLELPYSGKFYVRNINYLTQQIQLYDPDNCLPKRLLSLNFSNSPFIATFSRDYTFLSCSSQNISQNLGSQFIPIDCLSNSTYFVSAILSVNLVNSLPGSCSVIKRLLVPIARQERFGEKLRDDLNADLQLTWDKPDCNFCETHGLMCGLESIYNNQVVCMSDYQEGTSRQGLKVFRIIALCITGPALIFVMLMASCVCYNDRIANITRNAASRSAPAAISPQPEVTIVTGLDELTIESYEKVVLGESRRVPGPNDGSCWICLSEYNSKETIRCIPECKHCFHADCIDEWLRMNVTCPVCRNSPAPSPLNVASSNV</sequence>
<keyword evidence="4" id="KW-0472">Membrane</keyword>
<protein>
    <submittedName>
        <fullName evidence="6">Putative F-box plant protein</fullName>
    </submittedName>
</protein>
<dbReference type="GO" id="GO:0030247">
    <property type="term" value="F:polysaccharide binding"/>
    <property type="evidence" value="ECO:0007669"/>
    <property type="project" value="InterPro"/>
</dbReference>
<dbReference type="InterPro" id="IPR025287">
    <property type="entry name" value="WAK_GUB"/>
</dbReference>
<keyword evidence="3" id="KW-0479">Metal-binding</keyword>
<dbReference type="Gene3D" id="3.30.40.10">
    <property type="entry name" value="Zinc/RING finger domain, C3HC4 (zinc finger)"/>
    <property type="match status" value="1"/>
</dbReference>
<keyword evidence="2" id="KW-0732">Signal</keyword>
<dbReference type="Pfam" id="PF13947">
    <property type="entry name" value="GUB_WAK_bind"/>
    <property type="match status" value="1"/>
</dbReference>
<dbReference type="AlphaFoldDB" id="A0A2K3NQ86"/>
<comment type="caution">
    <text evidence="6">The sequence shown here is derived from an EMBL/GenBank/DDBJ whole genome shotgun (WGS) entry which is preliminary data.</text>
</comment>
<feature type="transmembrane region" description="Helical" evidence="4">
    <location>
        <begin position="440"/>
        <end position="462"/>
    </location>
</feature>
<dbReference type="STRING" id="57577.A0A2K3NQ86"/>
<evidence type="ECO:0000256" key="3">
    <source>
        <dbReference type="PROSITE-ProRule" id="PRU00175"/>
    </source>
</evidence>
<dbReference type="Proteomes" id="UP000236291">
    <property type="component" value="Unassembled WGS sequence"/>
</dbReference>
<evidence type="ECO:0000313" key="6">
    <source>
        <dbReference type="EMBL" id="PNY05196.1"/>
    </source>
</evidence>
<feature type="domain" description="RING-type" evidence="5">
    <location>
        <begin position="521"/>
        <end position="563"/>
    </location>
</feature>
<accession>A0A2K3NQ86</accession>
<keyword evidence="4" id="KW-0812">Transmembrane</keyword>
<dbReference type="SMART" id="SM00184">
    <property type="entry name" value="RING"/>
    <property type="match status" value="1"/>
</dbReference>
<proteinExistence type="predicted"/>
<evidence type="ECO:0000259" key="5">
    <source>
        <dbReference type="PROSITE" id="PS50089"/>
    </source>
</evidence>
<dbReference type="PROSITE" id="PS50089">
    <property type="entry name" value="ZF_RING_2"/>
    <property type="match status" value="1"/>
</dbReference>
<dbReference type="Pfam" id="PF13639">
    <property type="entry name" value="zf-RING_2"/>
    <property type="match status" value="1"/>
</dbReference>
<dbReference type="GO" id="GO:0016020">
    <property type="term" value="C:membrane"/>
    <property type="evidence" value="ECO:0007669"/>
    <property type="project" value="UniProtKB-SubCell"/>
</dbReference>
<dbReference type="EMBL" id="ASHM01000678">
    <property type="protein sequence ID" value="PNY05196.1"/>
    <property type="molecule type" value="Genomic_DNA"/>
</dbReference>
<evidence type="ECO:0000256" key="4">
    <source>
        <dbReference type="SAM" id="Phobius"/>
    </source>
</evidence>
<reference evidence="6 7" key="1">
    <citation type="journal article" date="2014" name="Am. J. Bot.">
        <title>Genome assembly and annotation for red clover (Trifolium pratense; Fabaceae).</title>
        <authorList>
            <person name="Istvanek J."/>
            <person name="Jaros M."/>
            <person name="Krenek A."/>
            <person name="Repkova J."/>
        </authorList>
    </citation>
    <scope>NUCLEOTIDE SEQUENCE [LARGE SCALE GENOMIC DNA]</scope>
    <source>
        <strain evidence="7">cv. Tatra</strain>
        <tissue evidence="6">Young leaves</tissue>
    </source>
</reference>